<keyword evidence="1" id="KW-0732">Signal</keyword>
<keyword evidence="3" id="KW-1185">Reference proteome</keyword>
<comment type="caution">
    <text evidence="2">The sequence shown here is derived from an EMBL/GenBank/DDBJ whole genome shotgun (WGS) entry which is preliminary data.</text>
</comment>
<evidence type="ECO:0008006" key="4">
    <source>
        <dbReference type="Google" id="ProtNLM"/>
    </source>
</evidence>
<reference evidence="2" key="1">
    <citation type="submission" date="2021-02" db="EMBL/GenBank/DDBJ databases">
        <title>First Annotated Genome of the Yellow-green Alga Tribonema minus.</title>
        <authorList>
            <person name="Mahan K.M."/>
        </authorList>
    </citation>
    <scope>NUCLEOTIDE SEQUENCE</scope>
    <source>
        <strain evidence="2">UTEX B ZZ1240</strain>
    </source>
</reference>
<evidence type="ECO:0000313" key="3">
    <source>
        <dbReference type="Proteomes" id="UP000664859"/>
    </source>
</evidence>
<dbReference type="Proteomes" id="UP000664859">
    <property type="component" value="Unassembled WGS sequence"/>
</dbReference>
<feature type="signal peptide" evidence="1">
    <location>
        <begin position="1"/>
        <end position="39"/>
    </location>
</feature>
<dbReference type="AlphaFoldDB" id="A0A835ZEQ7"/>
<dbReference type="EMBL" id="JAFCMP010000007">
    <property type="protein sequence ID" value="KAG5192345.1"/>
    <property type="molecule type" value="Genomic_DNA"/>
</dbReference>
<accession>A0A835ZEQ7</accession>
<organism evidence="2 3">
    <name type="scientific">Tribonema minus</name>
    <dbReference type="NCBI Taxonomy" id="303371"/>
    <lineage>
        <taxon>Eukaryota</taxon>
        <taxon>Sar</taxon>
        <taxon>Stramenopiles</taxon>
        <taxon>Ochrophyta</taxon>
        <taxon>PX clade</taxon>
        <taxon>Xanthophyceae</taxon>
        <taxon>Tribonematales</taxon>
        <taxon>Tribonemataceae</taxon>
        <taxon>Tribonema</taxon>
    </lineage>
</organism>
<proteinExistence type="predicted"/>
<protein>
    <recommendedName>
        <fullName evidence="4">Secreted protein</fullName>
    </recommendedName>
</protein>
<name>A0A835ZEQ7_9STRA</name>
<evidence type="ECO:0000256" key="1">
    <source>
        <dbReference type="SAM" id="SignalP"/>
    </source>
</evidence>
<gene>
    <name evidence="2" type="ORF">JKP88DRAFT_230141</name>
</gene>
<sequence>MNERLQVLRSGRRSLCAFGLRYSCALCATALLLPLQCSATPVELQCTAHPSRAIEPSHKVHCAVVVKAPMMRYC</sequence>
<evidence type="ECO:0000313" key="2">
    <source>
        <dbReference type="EMBL" id="KAG5192345.1"/>
    </source>
</evidence>
<feature type="chain" id="PRO_5032997543" description="Secreted protein" evidence="1">
    <location>
        <begin position="40"/>
        <end position="74"/>
    </location>
</feature>